<dbReference type="InterPro" id="IPR050680">
    <property type="entry name" value="YpeA/RimI_acetyltransf"/>
</dbReference>
<dbReference type="Proteomes" id="UP000022447">
    <property type="component" value="Unassembled WGS sequence"/>
</dbReference>
<dbReference type="RefSeq" id="WP_037260681.1">
    <property type="nucleotide sequence ID" value="NZ_JALZ01000006.1"/>
</dbReference>
<evidence type="ECO:0000313" key="5">
    <source>
        <dbReference type="Proteomes" id="UP000022447"/>
    </source>
</evidence>
<dbReference type="PROSITE" id="PS51186">
    <property type="entry name" value="GNAT"/>
    <property type="match status" value="1"/>
</dbReference>
<dbReference type="Gene3D" id="3.40.630.30">
    <property type="match status" value="1"/>
</dbReference>
<dbReference type="EMBL" id="JALZ01000006">
    <property type="protein sequence ID" value="ETX15187.1"/>
    <property type="molecule type" value="Genomic_DNA"/>
</dbReference>
<dbReference type="STRING" id="1449350.OCH239_18070"/>
<keyword evidence="2" id="KW-0012">Acyltransferase</keyword>
<keyword evidence="5" id="KW-1185">Reference proteome</keyword>
<comment type="caution">
    <text evidence="4">The sequence shown here is derived from an EMBL/GenBank/DDBJ whole genome shotgun (WGS) entry which is preliminary data.</text>
</comment>
<dbReference type="PANTHER" id="PTHR43420">
    <property type="entry name" value="ACETYLTRANSFERASE"/>
    <property type="match status" value="1"/>
</dbReference>
<dbReference type="eggNOG" id="COG0456">
    <property type="taxonomic scope" value="Bacteria"/>
</dbReference>
<dbReference type="PANTHER" id="PTHR43420:SF44">
    <property type="entry name" value="ACETYLTRANSFERASE YPEA"/>
    <property type="match status" value="1"/>
</dbReference>
<dbReference type="AlphaFoldDB" id="X7EGX4"/>
<name>X7EGX4_9RHOB</name>
<evidence type="ECO:0000256" key="2">
    <source>
        <dbReference type="ARBA" id="ARBA00023315"/>
    </source>
</evidence>
<evidence type="ECO:0000256" key="1">
    <source>
        <dbReference type="ARBA" id="ARBA00022679"/>
    </source>
</evidence>
<dbReference type="OrthoDB" id="9804026at2"/>
<evidence type="ECO:0000259" key="3">
    <source>
        <dbReference type="PROSITE" id="PS51186"/>
    </source>
</evidence>
<protein>
    <submittedName>
        <fullName evidence="4">Alanine acetyltransferase</fullName>
    </submittedName>
</protein>
<accession>X7EGX4</accession>
<reference evidence="4 5" key="1">
    <citation type="submission" date="2014-01" db="EMBL/GenBank/DDBJ databases">
        <title>Roseivivax halodurans JCM 10272 Genome Sequencing.</title>
        <authorList>
            <person name="Lai Q."/>
            <person name="Li G."/>
            <person name="Shao Z."/>
        </authorList>
    </citation>
    <scope>NUCLEOTIDE SEQUENCE [LARGE SCALE GENOMIC DNA]</scope>
    <source>
        <strain evidence="4 5">JCM 10272</strain>
    </source>
</reference>
<dbReference type="InterPro" id="IPR000182">
    <property type="entry name" value="GNAT_dom"/>
</dbReference>
<evidence type="ECO:0000313" key="4">
    <source>
        <dbReference type="EMBL" id="ETX15187.1"/>
    </source>
</evidence>
<proteinExistence type="predicted"/>
<feature type="domain" description="N-acetyltransferase" evidence="3">
    <location>
        <begin position="1"/>
        <end position="137"/>
    </location>
</feature>
<keyword evidence="1 4" id="KW-0808">Transferase</keyword>
<organism evidence="4 5">
    <name type="scientific">Roseivivax halodurans JCM 10272</name>
    <dbReference type="NCBI Taxonomy" id="1449350"/>
    <lineage>
        <taxon>Bacteria</taxon>
        <taxon>Pseudomonadati</taxon>
        <taxon>Pseudomonadota</taxon>
        <taxon>Alphaproteobacteria</taxon>
        <taxon>Rhodobacterales</taxon>
        <taxon>Roseobacteraceae</taxon>
        <taxon>Roseivivax</taxon>
    </lineage>
</organism>
<dbReference type="CDD" id="cd04301">
    <property type="entry name" value="NAT_SF"/>
    <property type="match status" value="1"/>
</dbReference>
<sequence>MTPEAMAGLMARAYEHQTPWRASDIEDLAGRKVTRIYTAENGFLIAQVIADEAEILALAVDPSAQRQGIASRLLGDFHADTWSGGVVRTVLDVAEDNLSARALYTRHGYEETARRAGYYPRRDGPAAAALLMSRTMTKGHNGS</sequence>
<dbReference type="GO" id="GO:0016747">
    <property type="term" value="F:acyltransferase activity, transferring groups other than amino-acyl groups"/>
    <property type="evidence" value="ECO:0007669"/>
    <property type="project" value="InterPro"/>
</dbReference>
<dbReference type="Pfam" id="PF13508">
    <property type="entry name" value="Acetyltransf_7"/>
    <property type="match status" value="1"/>
</dbReference>
<dbReference type="InterPro" id="IPR016181">
    <property type="entry name" value="Acyl_CoA_acyltransferase"/>
</dbReference>
<gene>
    <name evidence="4" type="ORF">OCH239_18070</name>
</gene>
<dbReference type="SUPFAM" id="SSF55729">
    <property type="entry name" value="Acyl-CoA N-acyltransferases (Nat)"/>
    <property type="match status" value="1"/>
</dbReference>